<dbReference type="CDD" id="cd14744">
    <property type="entry name" value="PAAR_CT_2"/>
    <property type="match status" value="1"/>
</dbReference>
<dbReference type="KEGG" id="ypi:YpsIP31758_B0051"/>
<geneLocation type="plasmid" evidence="2">
    <name>plasmid_153kb</name>
</geneLocation>
<dbReference type="Pfam" id="PF05488">
    <property type="entry name" value="PAAR_motif"/>
    <property type="match status" value="1"/>
</dbReference>
<accession>A0A0U1QTG4</accession>
<name>A0A0U1QTG4_YERP3</name>
<dbReference type="HOGENOM" id="CLU_1524564_0_0_6"/>
<dbReference type="EMBL" id="CP000719">
    <property type="protein sequence ID" value="ABS45673.1"/>
    <property type="molecule type" value="Genomic_DNA"/>
</dbReference>
<protein>
    <recommendedName>
        <fullName evidence="3">PAAR domain-containing protein</fullName>
    </recommendedName>
</protein>
<reference evidence="1 2" key="1">
    <citation type="journal article" date="2007" name="PLoS Genet.">
        <title>The complete genome sequence of Yersinia pseudotuberculosis IP31758, the causative agent of Far East scarlet-like fever.</title>
        <authorList>
            <person name="Eppinger M."/>
            <person name="Rosovitz M.J."/>
            <person name="Fricke W.F."/>
            <person name="Rasko D.A."/>
            <person name="Kokorina G."/>
            <person name="Fayolle C."/>
            <person name="Lindler L.E."/>
            <person name="Carniel E."/>
            <person name="Ravel J."/>
        </authorList>
    </citation>
    <scope>NUCLEOTIDE SEQUENCE [LARGE SCALE GENOMIC DNA]</scope>
    <source>
        <strain evidence="1 2">IP 31758</strain>
        <plasmid evidence="2">Plasmid plasmid_153kb</plasmid>
    </source>
</reference>
<sequence>MRDLIMTRALACLGDKTSFGEIISASASWSEGLKAIAQTGDKASCSKCKGVFEVMASAQDWIENRKAYVATGDRVLCRCPDHYVFGSTTQFTDTPIGSLTSRNTNKSSIPLQQSQDSSDRHCLRFKCADDNGQLMARCRYTLMFPDGRSEAGVTDEHGVTEWHFAESAADINLHIIGD</sequence>
<dbReference type="AlphaFoldDB" id="A0A0U1QTG4"/>
<evidence type="ECO:0008006" key="3">
    <source>
        <dbReference type="Google" id="ProtNLM"/>
    </source>
</evidence>
<dbReference type="Proteomes" id="UP000002412">
    <property type="component" value="Plasmid p_153kb"/>
</dbReference>
<gene>
    <name evidence="1" type="ordered locus">YpsIP31758_B0051</name>
</gene>
<evidence type="ECO:0000313" key="2">
    <source>
        <dbReference type="Proteomes" id="UP000002412"/>
    </source>
</evidence>
<dbReference type="InterPro" id="IPR008727">
    <property type="entry name" value="PAAR_motif"/>
</dbReference>
<evidence type="ECO:0000313" key="1">
    <source>
        <dbReference type="EMBL" id="ABS45673.1"/>
    </source>
</evidence>
<keyword evidence="1" id="KW-0614">Plasmid</keyword>
<organism evidence="1 2">
    <name type="scientific">Yersinia pseudotuberculosis serotype O:1b (strain IP 31758)</name>
    <dbReference type="NCBI Taxonomy" id="349747"/>
    <lineage>
        <taxon>Bacteria</taxon>
        <taxon>Pseudomonadati</taxon>
        <taxon>Pseudomonadota</taxon>
        <taxon>Gammaproteobacteria</taxon>
        <taxon>Enterobacterales</taxon>
        <taxon>Yersiniaceae</taxon>
        <taxon>Yersinia</taxon>
    </lineage>
</organism>
<proteinExistence type="predicted"/>